<evidence type="ECO:0000256" key="2">
    <source>
        <dbReference type="ARBA" id="ARBA00022448"/>
    </source>
</evidence>
<dbReference type="EMBL" id="JAGSOH010000108">
    <property type="protein sequence ID" value="MBR7829978.1"/>
    <property type="molecule type" value="Genomic_DNA"/>
</dbReference>
<gene>
    <name evidence="8" type="ORF">KDK95_26990</name>
</gene>
<dbReference type="InterPro" id="IPR036259">
    <property type="entry name" value="MFS_trans_sf"/>
</dbReference>
<dbReference type="AlphaFoldDB" id="A0A941IMG4"/>
<dbReference type="CDD" id="cd06173">
    <property type="entry name" value="MFS_MefA_like"/>
    <property type="match status" value="1"/>
</dbReference>
<keyword evidence="2" id="KW-0813">Transport</keyword>
<feature type="transmembrane region" description="Helical" evidence="7">
    <location>
        <begin position="12"/>
        <end position="38"/>
    </location>
</feature>
<feature type="transmembrane region" description="Helical" evidence="7">
    <location>
        <begin position="44"/>
        <end position="67"/>
    </location>
</feature>
<dbReference type="GO" id="GO:0005886">
    <property type="term" value="C:plasma membrane"/>
    <property type="evidence" value="ECO:0007669"/>
    <property type="project" value="UniProtKB-SubCell"/>
</dbReference>
<keyword evidence="4 7" id="KW-0812">Transmembrane</keyword>
<evidence type="ECO:0000256" key="1">
    <source>
        <dbReference type="ARBA" id="ARBA00004651"/>
    </source>
</evidence>
<dbReference type="SUPFAM" id="SSF103473">
    <property type="entry name" value="MFS general substrate transporter"/>
    <property type="match status" value="1"/>
</dbReference>
<dbReference type="Pfam" id="PF07690">
    <property type="entry name" value="MFS_1"/>
    <property type="match status" value="1"/>
</dbReference>
<reference evidence="8" key="1">
    <citation type="submission" date="2021-04" db="EMBL/GenBank/DDBJ databases">
        <title>Genome based classification of Actinospica acidithermotolerans sp. nov., an actinobacterium isolated from an Indonesian hot spring.</title>
        <authorList>
            <person name="Kusuma A.B."/>
            <person name="Putra K.E."/>
            <person name="Nafisah S."/>
            <person name="Loh J."/>
            <person name="Nouioui I."/>
            <person name="Goodfellow M."/>
        </authorList>
    </citation>
    <scope>NUCLEOTIDE SEQUENCE</scope>
    <source>
        <strain evidence="8">MGRD01-02</strain>
    </source>
</reference>
<evidence type="ECO:0000313" key="8">
    <source>
        <dbReference type="EMBL" id="MBR7829978.1"/>
    </source>
</evidence>
<evidence type="ECO:0000313" key="9">
    <source>
        <dbReference type="Proteomes" id="UP000676325"/>
    </source>
</evidence>
<keyword evidence="9" id="KW-1185">Reference proteome</keyword>
<evidence type="ECO:0000256" key="5">
    <source>
        <dbReference type="ARBA" id="ARBA00022989"/>
    </source>
</evidence>
<dbReference type="Proteomes" id="UP000676325">
    <property type="component" value="Unassembled WGS sequence"/>
</dbReference>
<dbReference type="RefSeq" id="WP_212521110.1">
    <property type="nucleotide sequence ID" value="NZ_JAGSOH010000108.1"/>
</dbReference>
<proteinExistence type="predicted"/>
<sequence>MRTVLRIRDYRLVLAGQFLSSIGDWLLLVAAPFFVFALTGSTMATGLTLTAESLPAILLGPAAGVFADRWDRRRTMIAMDLLRGGAVCSMLAVHGRGDVWIVYAALTLEAAFSQFYNPARRALVPSLVGRGPELSAANALSQLVGGVIRLVGGPLGGALYVLFGFHLVVIMDIASYALSAALATLIHHRGPPTSPA</sequence>
<dbReference type="Gene3D" id="1.20.1250.20">
    <property type="entry name" value="MFS general substrate transporter like domains"/>
    <property type="match status" value="1"/>
</dbReference>
<comment type="subcellular location">
    <subcellularLocation>
        <location evidence="1">Cell membrane</location>
        <topology evidence="1">Multi-pass membrane protein</topology>
    </subcellularLocation>
</comment>
<dbReference type="GO" id="GO:0022857">
    <property type="term" value="F:transmembrane transporter activity"/>
    <property type="evidence" value="ECO:0007669"/>
    <property type="project" value="InterPro"/>
</dbReference>
<feature type="transmembrane region" description="Helical" evidence="7">
    <location>
        <begin position="159"/>
        <end position="186"/>
    </location>
</feature>
<keyword evidence="6 7" id="KW-0472">Membrane</keyword>
<feature type="non-terminal residue" evidence="8">
    <location>
        <position position="196"/>
    </location>
</feature>
<dbReference type="PANTHER" id="PTHR43266">
    <property type="entry name" value="MACROLIDE-EFFLUX PROTEIN"/>
    <property type="match status" value="1"/>
</dbReference>
<name>A0A941IMG4_9ACTN</name>
<keyword evidence="3" id="KW-1003">Cell membrane</keyword>
<keyword evidence="5 7" id="KW-1133">Transmembrane helix</keyword>
<evidence type="ECO:0000256" key="7">
    <source>
        <dbReference type="SAM" id="Phobius"/>
    </source>
</evidence>
<organism evidence="8 9">
    <name type="scientific">Actinospica acidithermotolerans</name>
    <dbReference type="NCBI Taxonomy" id="2828514"/>
    <lineage>
        <taxon>Bacteria</taxon>
        <taxon>Bacillati</taxon>
        <taxon>Actinomycetota</taxon>
        <taxon>Actinomycetes</taxon>
        <taxon>Catenulisporales</taxon>
        <taxon>Actinospicaceae</taxon>
        <taxon>Actinospica</taxon>
    </lineage>
</organism>
<comment type="caution">
    <text evidence="8">The sequence shown here is derived from an EMBL/GenBank/DDBJ whole genome shotgun (WGS) entry which is preliminary data.</text>
</comment>
<evidence type="ECO:0000256" key="4">
    <source>
        <dbReference type="ARBA" id="ARBA00022692"/>
    </source>
</evidence>
<evidence type="ECO:0000256" key="3">
    <source>
        <dbReference type="ARBA" id="ARBA00022475"/>
    </source>
</evidence>
<dbReference type="InterPro" id="IPR011701">
    <property type="entry name" value="MFS"/>
</dbReference>
<accession>A0A941IMG4</accession>
<protein>
    <submittedName>
        <fullName evidence="8">MFS transporter</fullName>
    </submittedName>
</protein>
<evidence type="ECO:0000256" key="6">
    <source>
        <dbReference type="ARBA" id="ARBA00023136"/>
    </source>
</evidence>
<dbReference type="PANTHER" id="PTHR43266:SF2">
    <property type="entry name" value="MAJOR FACILITATOR SUPERFAMILY (MFS) PROFILE DOMAIN-CONTAINING PROTEIN"/>
    <property type="match status" value="1"/>
</dbReference>